<evidence type="ECO:0000256" key="6">
    <source>
        <dbReference type="ARBA" id="ARBA00018569"/>
    </source>
</evidence>
<dbReference type="EC" id="5.1.3.2" evidence="5 10"/>
<feature type="domain" description="NAD-dependent epimerase/dehydratase" evidence="11">
    <location>
        <begin position="8"/>
        <end position="248"/>
    </location>
</feature>
<evidence type="ECO:0000259" key="11">
    <source>
        <dbReference type="Pfam" id="PF01370"/>
    </source>
</evidence>
<dbReference type="NCBIfam" id="TIGR01179">
    <property type="entry name" value="galE"/>
    <property type="match status" value="1"/>
</dbReference>
<dbReference type="Gene3D" id="3.40.50.720">
    <property type="entry name" value="NAD(P)-binding Rossmann-like Domain"/>
    <property type="match status" value="1"/>
</dbReference>
<dbReference type="InterPro" id="IPR036291">
    <property type="entry name" value="NAD(P)-bd_dom_sf"/>
</dbReference>
<organism evidence="12 13">
    <name type="scientific">Sphingomonas sanguinis</name>
    <dbReference type="NCBI Taxonomy" id="33051"/>
    <lineage>
        <taxon>Bacteria</taxon>
        <taxon>Pseudomonadati</taxon>
        <taxon>Pseudomonadota</taxon>
        <taxon>Alphaproteobacteria</taxon>
        <taxon>Sphingomonadales</taxon>
        <taxon>Sphingomonadaceae</taxon>
        <taxon>Sphingomonas</taxon>
    </lineage>
</organism>
<dbReference type="SUPFAM" id="SSF51735">
    <property type="entry name" value="NAD(P)-binding Rossmann-fold domains"/>
    <property type="match status" value="1"/>
</dbReference>
<dbReference type="OrthoDB" id="9801785at2"/>
<evidence type="ECO:0000256" key="5">
    <source>
        <dbReference type="ARBA" id="ARBA00013189"/>
    </source>
</evidence>
<keyword evidence="9 10" id="KW-0119">Carbohydrate metabolism</keyword>
<dbReference type="GO" id="GO:0033499">
    <property type="term" value="P:galactose catabolic process via UDP-galactose, Leloir pathway"/>
    <property type="evidence" value="ECO:0007669"/>
    <property type="project" value="TreeGrafter"/>
</dbReference>
<evidence type="ECO:0000256" key="8">
    <source>
        <dbReference type="ARBA" id="ARBA00023235"/>
    </source>
</evidence>
<sequence length="334" mass="35642">MAAIDGKVMVTGGAGYIGSHAVLALLDAGHEVVVLDNLVTGFDWAVDPRASLVVANVADDTAVRAAIRDHRVRAIMHFAGSVVVPESVSDPLKYYRNNTAASRSLIESAVAEGVAHFIFSSTAATYGTPEKVPVAENDPKVPINPYGMSKLMTEIMLKDVAAAHPINYCALRYFNVAGADPQGRSGQSTVGATHLIKIAVEAAIGKREAVGVYGTDFPTRDGTGVRDYIHVSDLAAAHVAALELLVAQPGESHTLNCGYGRGFSVLEVLDAVDRVTNHRIERRMEGRRAGDPAELVADNSAILAALPWRPERDDLDGIVRDALAWERKLAEMGR</sequence>
<keyword evidence="7 10" id="KW-0520">NAD</keyword>
<dbReference type="InterPro" id="IPR001509">
    <property type="entry name" value="Epimerase_deHydtase"/>
</dbReference>
<reference evidence="12 13" key="1">
    <citation type="journal article" date="2016" name="Front. Microbiol.">
        <title>Genomic Resource of Rice Seed Associated Bacteria.</title>
        <authorList>
            <person name="Midha S."/>
            <person name="Bansal K."/>
            <person name="Sharma S."/>
            <person name="Kumar N."/>
            <person name="Patil P.P."/>
            <person name="Chaudhry V."/>
            <person name="Patil P.B."/>
        </authorList>
    </citation>
    <scope>NUCLEOTIDE SEQUENCE [LARGE SCALE GENOMIC DNA]</scope>
    <source>
        <strain evidence="12 13">SB4</strain>
    </source>
</reference>
<dbReference type="EMBL" id="LDTE01000096">
    <property type="protein sequence ID" value="KTT96906.1"/>
    <property type="molecule type" value="Genomic_DNA"/>
</dbReference>
<dbReference type="UniPathway" id="UPA00214"/>
<comment type="pathway">
    <text evidence="3 10">Carbohydrate metabolism; galactose metabolism.</text>
</comment>
<name>A0A147INV4_9SPHN</name>
<dbReference type="PANTHER" id="PTHR43725">
    <property type="entry name" value="UDP-GLUCOSE 4-EPIMERASE"/>
    <property type="match status" value="1"/>
</dbReference>
<comment type="cofactor">
    <cofactor evidence="2 10">
        <name>NAD(+)</name>
        <dbReference type="ChEBI" id="CHEBI:57540"/>
    </cofactor>
</comment>
<accession>A0A147INV4</accession>
<evidence type="ECO:0000313" key="13">
    <source>
        <dbReference type="Proteomes" id="UP000074072"/>
    </source>
</evidence>
<protein>
    <recommendedName>
        <fullName evidence="6 10">UDP-glucose 4-epimerase</fullName>
        <ecNumber evidence="5 10">5.1.3.2</ecNumber>
    </recommendedName>
</protein>
<dbReference type="CDD" id="cd05247">
    <property type="entry name" value="UDP_G4E_1_SDR_e"/>
    <property type="match status" value="1"/>
</dbReference>
<keyword evidence="8 10" id="KW-0413">Isomerase</keyword>
<evidence type="ECO:0000256" key="7">
    <source>
        <dbReference type="ARBA" id="ARBA00023027"/>
    </source>
</evidence>
<evidence type="ECO:0000256" key="1">
    <source>
        <dbReference type="ARBA" id="ARBA00000083"/>
    </source>
</evidence>
<evidence type="ECO:0000256" key="2">
    <source>
        <dbReference type="ARBA" id="ARBA00001911"/>
    </source>
</evidence>
<comment type="subunit">
    <text evidence="10">Homodimer.</text>
</comment>
<gene>
    <name evidence="12" type="ORF">SB4_14515</name>
</gene>
<proteinExistence type="inferred from homology"/>
<evidence type="ECO:0000256" key="10">
    <source>
        <dbReference type="RuleBase" id="RU366046"/>
    </source>
</evidence>
<dbReference type="GO" id="GO:0003978">
    <property type="term" value="F:UDP-glucose 4-epimerase activity"/>
    <property type="evidence" value="ECO:0007669"/>
    <property type="project" value="UniProtKB-UniRule"/>
</dbReference>
<evidence type="ECO:0000256" key="4">
    <source>
        <dbReference type="ARBA" id="ARBA00007637"/>
    </source>
</evidence>
<comment type="similarity">
    <text evidence="4 10">Belongs to the NAD(P)-dependent epimerase/dehydratase family.</text>
</comment>
<dbReference type="Pfam" id="PF01370">
    <property type="entry name" value="Epimerase"/>
    <property type="match status" value="1"/>
</dbReference>
<dbReference type="AlphaFoldDB" id="A0A147INV4"/>
<comment type="caution">
    <text evidence="12">The sequence shown here is derived from an EMBL/GenBank/DDBJ whole genome shotgun (WGS) entry which is preliminary data.</text>
</comment>
<comment type="catalytic activity">
    <reaction evidence="1 10">
        <text>UDP-alpha-D-glucose = UDP-alpha-D-galactose</text>
        <dbReference type="Rhea" id="RHEA:22168"/>
        <dbReference type="ChEBI" id="CHEBI:58885"/>
        <dbReference type="ChEBI" id="CHEBI:66914"/>
        <dbReference type="EC" id="5.1.3.2"/>
    </reaction>
</comment>
<dbReference type="PANTHER" id="PTHR43725:SF53">
    <property type="entry name" value="UDP-ARABINOSE 4-EPIMERASE 1"/>
    <property type="match status" value="1"/>
</dbReference>
<evidence type="ECO:0000313" key="12">
    <source>
        <dbReference type="EMBL" id="KTT96906.1"/>
    </source>
</evidence>
<evidence type="ECO:0000256" key="9">
    <source>
        <dbReference type="ARBA" id="ARBA00023277"/>
    </source>
</evidence>
<dbReference type="RefSeq" id="WP_058753127.1">
    <property type="nucleotide sequence ID" value="NZ_LDTE01000096.1"/>
</dbReference>
<dbReference type="Gene3D" id="3.90.25.10">
    <property type="entry name" value="UDP-galactose 4-epimerase, domain 1"/>
    <property type="match status" value="1"/>
</dbReference>
<evidence type="ECO:0000256" key="3">
    <source>
        <dbReference type="ARBA" id="ARBA00004947"/>
    </source>
</evidence>
<dbReference type="InterPro" id="IPR005886">
    <property type="entry name" value="UDP_G4E"/>
</dbReference>
<dbReference type="Proteomes" id="UP000074072">
    <property type="component" value="Unassembled WGS sequence"/>
</dbReference>
<dbReference type="PATRIC" id="fig|33051.4.peg.3869"/>